<dbReference type="PROSITE" id="PS50166">
    <property type="entry name" value="IMPORTIN_B_NT"/>
    <property type="match status" value="1"/>
</dbReference>
<evidence type="ECO:0000256" key="3">
    <source>
        <dbReference type="ARBA" id="ARBA00022448"/>
    </source>
</evidence>
<evidence type="ECO:0000313" key="8">
    <source>
        <dbReference type="EMBL" id="QQP39648.1"/>
    </source>
</evidence>
<evidence type="ECO:0000256" key="1">
    <source>
        <dbReference type="ARBA" id="ARBA00004123"/>
    </source>
</evidence>
<keyword evidence="3" id="KW-0813">Transport</keyword>
<keyword evidence="6" id="KW-0539">Nucleus</keyword>
<dbReference type="AlphaFoldDB" id="A0A7T8GXJ2"/>
<evidence type="ECO:0000256" key="6">
    <source>
        <dbReference type="ARBA" id="ARBA00023242"/>
    </source>
</evidence>
<evidence type="ECO:0000256" key="2">
    <source>
        <dbReference type="ARBA" id="ARBA00004496"/>
    </source>
</evidence>
<sequence length="142" mass="15918">MDPASSASLLKRTLDPRLRLEAEAELSKIHKIIGFTPVLLRVIVSREYELPIRQAGAIYLKNMVSSSWSPTHLEDSPQEFTIHEQDRALIRENLLRAIVGVEEVLQKQLTACLASILKWTSLGSGPRSWTKSQCISKRGKAP</sequence>
<dbReference type="Gene3D" id="1.25.10.10">
    <property type="entry name" value="Leucine-rich Repeat Variant"/>
    <property type="match status" value="1"/>
</dbReference>
<keyword evidence="9" id="KW-1185">Reference proteome</keyword>
<organism evidence="8 9">
    <name type="scientific">Caligus rogercresseyi</name>
    <name type="common">Sea louse</name>
    <dbReference type="NCBI Taxonomy" id="217165"/>
    <lineage>
        <taxon>Eukaryota</taxon>
        <taxon>Metazoa</taxon>
        <taxon>Ecdysozoa</taxon>
        <taxon>Arthropoda</taxon>
        <taxon>Crustacea</taxon>
        <taxon>Multicrustacea</taxon>
        <taxon>Hexanauplia</taxon>
        <taxon>Copepoda</taxon>
        <taxon>Siphonostomatoida</taxon>
        <taxon>Caligidae</taxon>
        <taxon>Caligus</taxon>
    </lineage>
</organism>
<evidence type="ECO:0000259" key="7">
    <source>
        <dbReference type="PROSITE" id="PS50166"/>
    </source>
</evidence>
<evidence type="ECO:0000256" key="4">
    <source>
        <dbReference type="ARBA" id="ARBA00022490"/>
    </source>
</evidence>
<dbReference type="PANTHER" id="PTHR10997">
    <property type="entry name" value="IMPORTIN-7, 8, 11"/>
    <property type="match status" value="1"/>
</dbReference>
<dbReference type="SUPFAM" id="SSF48371">
    <property type="entry name" value="ARM repeat"/>
    <property type="match status" value="1"/>
</dbReference>
<protein>
    <submittedName>
        <fullName evidence="8">Importin 7</fullName>
    </submittedName>
</protein>
<name>A0A7T8GXJ2_CALRO</name>
<dbReference type="GO" id="GO:0031267">
    <property type="term" value="F:small GTPase binding"/>
    <property type="evidence" value="ECO:0007669"/>
    <property type="project" value="InterPro"/>
</dbReference>
<dbReference type="Pfam" id="PF03810">
    <property type="entry name" value="IBN_N"/>
    <property type="match status" value="1"/>
</dbReference>
<evidence type="ECO:0000313" key="9">
    <source>
        <dbReference type="Proteomes" id="UP000595437"/>
    </source>
</evidence>
<dbReference type="EMBL" id="CP045903">
    <property type="protein sequence ID" value="QQP39648.1"/>
    <property type="molecule type" value="Genomic_DNA"/>
</dbReference>
<dbReference type="InterPro" id="IPR011989">
    <property type="entry name" value="ARM-like"/>
</dbReference>
<dbReference type="InterPro" id="IPR016024">
    <property type="entry name" value="ARM-type_fold"/>
</dbReference>
<dbReference type="OrthoDB" id="760868at2759"/>
<dbReference type="GO" id="GO:0006606">
    <property type="term" value="P:protein import into nucleus"/>
    <property type="evidence" value="ECO:0007669"/>
    <property type="project" value="TreeGrafter"/>
</dbReference>
<dbReference type="GO" id="GO:0005829">
    <property type="term" value="C:cytosol"/>
    <property type="evidence" value="ECO:0007669"/>
    <property type="project" value="TreeGrafter"/>
</dbReference>
<dbReference type="InterPro" id="IPR001494">
    <property type="entry name" value="Importin-beta_N"/>
</dbReference>
<feature type="domain" description="Importin N-terminal" evidence="7">
    <location>
        <begin position="22"/>
        <end position="100"/>
    </location>
</feature>
<gene>
    <name evidence="8" type="ORF">FKW44_020597</name>
</gene>
<comment type="subcellular location">
    <subcellularLocation>
        <location evidence="2">Cytoplasm</location>
    </subcellularLocation>
    <subcellularLocation>
        <location evidence="1">Nucleus</location>
    </subcellularLocation>
</comment>
<proteinExistence type="predicted"/>
<dbReference type="PANTHER" id="PTHR10997:SF18">
    <property type="entry name" value="D-IMPORTIN 7_RANBP7"/>
    <property type="match status" value="1"/>
</dbReference>
<dbReference type="SMART" id="SM00913">
    <property type="entry name" value="IBN_N"/>
    <property type="match status" value="1"/>
</dbReference>
<dbReference type="GO" id="GO:0005635">
    <property type="term" value="C:nuclear envelope"/>
    <property type="evidence" value="ECO:0007669"/>
    <property type="project" value="TreeGrafter"/>
</dbReference>
<accession>A0A7T8GXJ2</accession>
<dbReference type="Proteomes" id="UP000595437">
    <property type="component" value="Chromosome 14"/>
</dbReference>
<keyword evidence="5" id="KW-0653">Protein transport</keyword>
<evidence type="ECO:0000256" key="5">
    <source>
        <dbReference type="ARBA" id="ARBA00022927"/>
    </source>
</evidence>
<reference evidence="9" key="1">
    <citation type="submission" date="2021-01" db="EMBL/GenBank/DDBJ databases">
        <title>Caligus Genome Assembly.</title>
        <authorList>
            <person name="Gallardo-Escarate C."/>
        </authorList>
    </citation>
    <scope>NUCLEOTIDE SEQUENCE [LARGE SCALE GENOMIC DNA]</scope>
</reference>
<keyword evidence="4" id="KW-0963">Cytoplasm</keyword>